<sequence>MRGAVWQFRTRVPADLQEVLGRTHINRSLRTSSYPDAIRAARRAAFEIEQDFEAARRGTGGDPAHAACDSPCPSPPVPSVTANTVLPDPTGPVIHIDLDLLASRIAEKLQATQPVAKEAVVPTSLSRHRTTR</sequence>
<name>A0A4D8PI86_9PROT</name>
<dbReference type="EMBL" id="CP032321">
    <property type="protein sequence ID" value="QCN95318.1"/>
    <property type="molecule type" value="Genomic_DNA"/>
</dbReference>
<dbReference type="Pfam" id="PF20172">
    <property type="entry name" value="DUF6538"/>
    <property type="match status" value="1"/>
</dbReference>
<dbReference type="AlphaFoldDB" id="A0A4D8PI86"/>
<evidence type="ECO:0000313" key="3">
    <source>
        <dbReference type="EMBL" id="QCN95318.1"/>
    </source>
</evidence>
<dbReference type="InterPro" id="IPR046668">
    <property type="entry name" value="DUF6538"/>
</dbReference>
<organism evidence="3 4">
    <name type="scientific">Azospirillum argentinense</name>
    <dbReference type="NCBI Taxonomy" id="2970906"/>
    <lineage>
        <taxon>Bacteria</taxon>
        <taxon>Pseudomonadati</taxon>
        <taxon>Pseudomonadota</taxon>
        <taxon>Alphaproteobacteria</taxon>
        <taxon>Rhodospirillales</taxon>
        <taxon>Azospirillaceae</taxon>
        <taxon>Azospirillum</taxon>
    </lineage>
</organism>
<reference evidence="3 4" key="1">
    <citation type="submission" date="2018-09" db="EMBL/GenBank/DDBJ databases">
        <title>Whole genome based analysis of evolution and adaptive divergence in Indian and Brazilian strains of Azospirillum brasilense.</title>
        <authorList>
            <person name="Singh C."/>
            <person name="Tripathi A.K."/>
        </authorList>
    </citation>
    <scope>NUCLEOTIDE SEQUENCE [LARGE SCALE GENOMIC DNA]</scope>
    <source>
        <strain evidence="3 4">MTCC4035</strain>
    </source>
</reference>
<feature type="domain" description="DUF6538" evidence="2">
    <location>
        <begin position="1"/>
        <end position="57"/>
    </location>
</feature>
<feature type="region of interest" description="Disordered" evidence="1">
    <location>
        <begin position="55"/>
        <end position="85"/>
    </location>
</feature>
<evidence type="ECO:0000256" key="1">
    <source>
        <dbReference type="SAM" id="MobiDB-lite"/>
    </source>
</evidence>
<evidence type="ECO:0000259" key="2">
    <source>
        <dbReference type="Pfam" id="PF20172"/>
    </source>
</evidence>
<dbReference type="Proteomes" id="UP000298595">
    <property type="component" value="Chromosome"/>
</dbReference>
<evidence type="ECO:0000313" key="4">
    <source>
        <dbReference type="Proteomes" id="UP000298595"/>
    </source>
</evidence>
<feature type="compositionally biased region" description="Low complexity" evidence="1">
    <location>
        <begin position="62"/>
        <end position="71"/>
    </location>
</feature>
<protein>
    <recommendedName>
        <fullName evidence="2">DUF6538 domain-containing protein</fullName>
    </recommendedName>
</protein>
<gene>
    <name evidence="3" type="ORF">D3093_08650</name>
</gene>
<proteinExistence type="predicted"/>
<dbReference type="KEGG" id="aare:D3093_08650"/>
<dbReference type="RefSeq" id="WP_137115226.1">
    <property type="nucleotide sequence ID" value="NZ_CP032321.1"/>
</dbReference>
<accession>A0A4D8PI86</accession>